<evidence type="ECO:0000313" key="1">
    <source>
        <dbReference type="EMBL" id="ETP46971.1"/>
    </source>
</evidence>
<accession>W2ZJ02</accession>
<comment type="caution">
    <text evidence="1">The sequence shown here is derived from an EMBL/GenBank/DDBJ whole genome shotgun (WGS) entry which is preliminary data.</text>
</comment>
<evidence type="ECO:0000313" key="2">
    <source>
        <dbReference type="Proteomes" id="UP000018948"/>
    </source>
</evidence>
<sequence length="34" mass="3750">SHSLSGETLIYKLNLSDLTKLLSESSSENPTKTR</sequence>
<organism evidence="1 2">
    <name type="scientific">Phytophthora nicotianae P10297</name>
    <dbReference type="NCBI Taxonomy" id="1317064"/>
    <lineage>
        <taxon>Eukaryota</taxon>
        <taxon>Sar</taxon>
        <taxon>Stramenopiles</taxon>
        <taxon>Oomycota</taxon>
        <taxon>Peronosporomycetes</taxon>
        <taxon>Peronosporales</taxon>
        <taxon>Peronosporaceae</taxon>
        <taxon>Phytophthora</taxon>
    </lineage>
</organism>
<protein>
    <submittedName>
        <fullName evidence="1">Uncharacterized protein</fullName>
    </submittedName>
</protein>
<gene>
    <name evidence="1" type="ORF">F442_06871</name>
</gene>
<feature type="non-terminal residue" evidence="1">
    <location>
        <position position="1"/>
    </location>
</feature>
<reference evidence="1 2" key="1">
    <citation type="submission" date="2013-11" db="EMBL/GenBank/DDBJ databases">
        <title>The Genome Sequence of Phytophthora parasitica P10297.</title>
        <authorList>
            <consortium name="The Broad Institute Genomics Platform"/>
            <person name="Russ C."/>
            <person name="Tyler B."/>
            <person name="Panabieres F."/>
            <person name="Shan W."/>
            <person name="Tripathy S."/>
            <person name="Grunwald N."/>
            <person name="Machado M."/>
            <person name="Johnson C.S."/>
            <person name="Walker B."/>
            <person name="Young S.K."/>
            <person name="Zeng Q."/>
            <person name="Gargeya S."/>
            <person name="Fitzgerald M."/>
            <person name="Haas B."/>
            <person name="Abouelleil A."/>
            <person name="Allen A.W."/>
            <person name="Alvarado L."/>
            <person name="Arachchi H.M."/>
            <person name="Berlin A.M."/>
            <person name="Chapman S.B."/>
            <person name="Gainer-Dewar J."/>
            <person name="Goldberg J."/>
            <person name="Griggs A."/>
            <person name="Gujja S."/>
            <person name="Hansen M."/>
            <person name="Howarth C."/>
            <person name="Imamovic A."/>
            <person name="Ireland A."/>
            <person name="Larimer J."/>
            <person name="McCowan C."/>
            <person name="Murphy C."/>
            <person name="Pearson M."/>
            <person name="Poon T.W."/>
            <person name="Priest M."/>
            <person name="Roberts A."/>
            <person name="Saif S."/>
            <person name="Shea T."/>
            <person name="Sisk P."/>
            <person name="Sykes S."/>
            <person name="Wortman J."/>
            <person name="Nusbaum C."/>
            <person name="Birren B."/>
        </authorList>
    </citation>
    <scope>NUCLEOTIDE SEQUENCE [LARGE SCALE GENOMIC DNA]</scope>
    <source>
        <strain evidence="1 2">P10297</strain>
    </source>
</reference>
<dbReference type="Proteomes" id="UP000018948">
    <property type="component" value="Unassembled WGS sequence"/>
</dbReference>
<dbReference type="EMBL" id="ANIY01001405">
    <property type="protein sequence ID" value="ETP46971.1"/>
    <property type="molecule type" value="Genomic_DNA"/>
</dbReference>
<name>W2ZJ02_PHYNI</name>
<dbReference type="AlphaFoldDB" id="W2ZJ02"/>
<proteinExistence type="predicted"/>